<evidence type="ECO:0000313" key="2">
    <source>
        <dbReference type="EnsemblMetazoa" id="AALB014183-PA"/>
    </source>
</evidence>
<reference evidence="2 3" key="1">
    <citation type="journal article" date="2017" name="G3 (Bethesda)">
        <title>The Physical Genome Mapping of Anopheles albimanus Corrected Scaffold Misassemblies and Identified Interarm Rearrangements in Genus Anopheles.</title>
        <authorList>
            <person name="Artemov G.N."/>
            <person name="Peery A.N."/>
            <person name="Jiang X."/>
            <person name="Tu Z."/>
            <person name="Stegniy V.N."/>
            <person name="Sharakhova M.V."/>
            <person name="Sharakhov I.V."/>
        </authorList>
    </citation>
    <scope>NUCLEOTIDE SEQUENCE [LARGE SCALE GENOMIC DNA]</scope>
    <source>
        <strain evidence="2 3">ALBI9_A</strain>
    </source>
</reference>
<dbReference type="VEuPathDB" id="VectorBase:AALB014183"/>
<feature type="compositionally biased region" description="Polar residues" evidence="1">
    <location>
        <begin position="62"/>
        <end position="71"/>
    </location>
</feature>
<dbReference type="Proteomes" id="UP000069272">
    <property type="component" value="Chromosome 2L"/>
</dbReference>
<feature type="compositionally biased region" description="Polar residues" evidence="1">
    <location>
        <begin position="40"/>
        <end position="49"/>
    </location>
</feature>
<keyword evidence="3" id="KW-1185">Reference proteome</keyword>
<feature type="region of interest" description="Disordered" evidence="1">
    <location>
        <begin position="40"/>
        <end position="78"/>
    </location>
</feature>
<sequence>NRQTFSYQSLSKLRGIQEKPAIGVCCYNCSFLLERERQETASSPRTSASHFPFQGQGEKLGDQQQNTSCCVKTSHHYH</sequence>
<name>A0A182FX00_ANOAL</name>
<evidence type="ECO:0000256" key="1">
    <source>
        <dbReference type="SAM" id="MobiDB-lite"/>
    </source>
</evidence>
<proteinExistence type="predicted"/>
<protein>
    <submittedName>
        <fullName evidence="2">Uncharacterized protein</fullName>
    </submittedName>
</protein>
<dbReference type="EnsemblMetazoa" id="AALB014183-RA">
    <property type="protein sequence ID" value="AALB014183-PA"/>
    <property type="gene ID" value="AALB014183"/>
</dbReference>
<organism evidence="2 3">
    <name type="scientific">Anopheles albimanus</name>
    <name type="common">New world malaria mosquito</name>
    <dbReference type="NCBI Taxonomy" id="7167"/>
    <lineage>
        <taxon>Eukaryota</taxon>
        <taxon>Metazoa</taxon>
        <taxon>Ecdysozoa</taxon>
        <taxon>Arthropoda</taxon>
        <taxon>Hexapoda</taxon>
        <taxon>Insecta</taxon>
        <taxon>Pterygota</taxon>
        <taxon>Neoptera</taxon>
        <taxon>Endopterygota</taxon>
        <taxon>Diptera</taxon>
        <taxon>Nematocera</taxon>
        <taxon>Culicoidea</taxon>
        <taxon>Culicidae</taxon>
        <taxon>Anophelinae</taxon>
        <taxon>Anopheles</taxon>
    </lineage>
</organism>
<accession>A0A182FX00</accession>
<reference evidence="2" key="2">
    <citation type="submission" date="2022-08" db="UniProtKB">
        <authorList>
            <consortium name="EnsemblMetazoa"/>
        </authorList>
    </citation>
    <scope>IDENTIFICATION</scope>
    <source>
        <strain evidence="2">STECLA/ALBI9_A</strain>
    </source>
</reference>
<dbReference type="AlphaFoldDB" id="A0A182FX00"/>
<evidence type="ECO:0000313" key="3">
    <source>
        <dbReference type="Proteomes" id="UP000069272"/>
    </source>
</evidence>